<dbReference type="GO" id="GO:0016791">
    <property type="term" value="F:phosphatase activity"/>
    <property type="evidence" value="ECO:0007669"/>
    <property type="project" value="TreeGrafter"/>
</dbReference>
<dbReference type="Proteomes" id="UP000611762">
    <property type="component" value="Unassembled WGS sequence"/>
</dbReference>
<dbReference type="InterPro" id="IPR006379">
    <property type="entry name" value="HAD-SF_hydro_IIB"/>
</dbReference>
<evidence type="ECO:0000313" key="2">
    <source>
        <dbReference type="Proteomes" id="UP000611762"/>
    </source>
</evidence>
<keyword evidence="2" id="KW-1185">Reference proteome</keyword>
<dbReference type="GO" id="GO:0000287">
    <property type="term" value="F:magnesium ion binding"/>
    <property type="evidence" value="ECO:0007669"/>
    <property type="project" value="TreeGrafter"/>
</dbReference>
<name>A0A926HUW2_9FIRM</name>
<dbReference type="Gene3D" id="3.30.1240.10">
    <property type="match status" value="1"/>
</dbReference>
<dbReference type="SFLD" id="SFLDG01140">
    <property type="entry name" value="C2.B:_Phosphomannomutase_and_P"/>
    <property type="match status" value="1"/>
</dbReference>
<evidence type="ECO:0000313" key="1">
    <source>
        <dbReference type="EMBL" id="MBC8540992.1"/>
    </source>
</evidence>
<reference evidence="1" key="1">
    <citation type="submission" date="2020-08" db="EMBL/GenBank/DDBJ databases">
        <title>Genome public.</title>
        <authorList>
            <person name="Liu C."/>
            <person name="Sun Q."/>
        </authorList>
    </citation>
    <scope>NUCLEOTIDE SEQUENCE</scope>
    <source>
        <strain evidence="1">H8</strain>
    </source>
</reference>
<dbReference type="InterPro" id="IPR023214">
    <property type="entry name" value="HAD_sf"/>
</dbReference>
<dbReference type="GO" id="GO:0005829">
    <property type="term" value="C:cytosol"/>
    <property type="evidence" value="ECO:0007669"/>
    <property type="project" value="TreeGrafter"/>
</dbReference>
<dbReference type="Pfam" id="PF08282">
    <property type="entry name" value="Hydrolase_3"/>
    <property type="match status" value="1"/>
</dbReference>
<dbReference type="PANTHER" id="PTHR10000:SF8">
    <property type="entry name" value="HAD SUPERFAMILY HYDROLASE-LIKE, TYPE 3"/>
    <property type="match status" value="1"/>
</dbReference>
<dbReference type="InterPro" id="IPR000150">
    <property type="entry name" value="Cof"/>
</dbReference>
<dbReference type="PANTHER" id="PTHR10000">
    <property type="entry name" value="PHOSPHOSERINE PHOSPHATASE"/>
    <property type="match status" value="1"/>
</dbReference>
<dbReference type="SFLD" id="SFLDS00003">
    <property type="entry name" value="Haloacid_Dehalogenase"/>
    <property type="match status" value="1"/>
</dbReference>
<sequence>MKRFEGLVLCSDVDGTLIDEHNSVPKENLEAIQYFRAHGGKFILATGRIPEAVTPVLHGITLDFPCICHNGCSIYDFYTNRYIDTVELPKEAHKAAEQVMELSPDSGVEVITPEGIFVVKQTFATDRHIAFEKITARRANSLEAVPAPWLKILFAQEPDQTDRLNEQMRSSAYHANYTIIKTHQYYYEIYHKNASKGNALETLCARFNIDLKNVAAIGDNENDLSMLLKAGISAAAGNAPGSVKTKAGIVTCANSQGAVADFISKL</sequence>
<gene>
    <name evidence="1" type="ORF">H8698_08410</name>
</gene>
<dbReference type="RefSeq" id="WP_249312786.1">
    <property type="nucleotide sequence ID" value="NZ_JACRSU010000003.1"/>
</dbReference>
<dbReference type="AlphaFoldDB" id="A0A926HUW2"/>
<dbReference type="CDD" id="cd07516">
    <property type="entry name" value="HAD_Pase"/>
    <property type="match status" value="1"/>
</dbReference>
<dbReference type="InterPro" id="IPR036412">
    <property type="entry name" value="HAD-like_sf"/>
</dbReference>
<dbReference type="Gene3D" id="3.40.50.1000">
    <property type="entry name" value="HAD superfamily/HAD-like"/>
    <property type="match status" value="1"/>
</dbReference>
<proteinExistence type="predicted"/>
<dbReference type="NCBIfam" id="TIGR01484">
    <property type="entry name" value="HAD-SF-IIB"/>
    <property type="match status" value="1"/>
</dbReference>
<dbReference type="SUPFAM" id="SSF56784">
    <property type="entry name" value="HAD-like"/>
    <property type="match status" value="1"/>
</dbReference>
<accession>A0A926HUW2</accession>
<comment type="caution">
    <text evidence="1">The sequence shown here is derived from an EMBL/GenBank/DDBJ whole genome shotgun (WGS) entry which is preliminary data.</text>
</comment>
<dbReference type="EMBL" id="JACRSU010000003">
    <property type="protein sequence ID" value="MBC8540992.1"/>
    <property type="molecule type" value="Genomic_DNA"/>
</dbReference>
<protein>
    <submittedName>
        <fullName evidence="1">HAD family phosphatase</fullName>
    </submittedName>
</protein>
<organism evidence="1 2">
    <name type="scientific">Congzhengia minquanensis</name>
    <dbReference type="NCBI Taxonomy" id="2763657"/>
    <lineage>
        <taxon>Bacteria</taxon>
        <taxon>Bacillati</taxon>
        <taxon>Bacillota</taxon>
        <taxon>Clostridia</taxon>
        <taxon>Eubacteriales</taxon>
        <taxon>Oscillospiraceae</taxon>
        <taxon>Congzhengia</taxon>
    </lineage>
</organism>
<dbReference type="NCBIfam" id="TIGR00099">
    <property type="entry name" value="Cof-subfamily"/>
    <property type="match status" value="1"/>
</dbReference>